<reference evidence="1" key="1">
    <citation type="submission" date="2022-04" db="EMBL/GenBank/DDBJ databases">
        <authorList>
            <person name="Criscuolo A."/>
        </authorList>
    </citation>
    <scope>NUCLEOTIDE SEQUENCE</scope>
    <source>
        <strain evidence="1">CIP111895</strain>
    </source>
</reference>
<evidence type="ECO:0000313" key="2">
    <source>
        <dbReference type="Proteomes" id="UP000838308"/>
    </source>
</evidence>
<sequence>MGNQSRLPDTAATHAKPSVGKAKLCMGRTFI</sequence>
<organism evidence="1 2">
    <name type="scientific">Neobacillus rhizosphaerae</name>
    <dbReference type="NCBI Taxonomy" id="2880965"/>
    <lineage>
        <taxon>Bacteria</taxon>
        <taxon>Bacillati</taxon>
        <taxon>Bacillota</taxon>
        <taxon>Bacilli</taxon>
        <taxon>Bacillales</taxon>
        <taxon>Bacillaceae</taxon>
        <taxon>Neobacillus</taxon>
    </lineage>
</organism>
<dbReference type="Proteomes" id="UP000838308">
    <property type="component" value="Unassembled WGS sequence"/>
</dbReference>
<comment type="caution">
    <text evidence="1">The sequence shown here is derived from an EMBL/GenBank/DDBJ whole genome shotgun (WGS) entry which is preliminary data.</text>
</comment>
<accession>A0ABN8KP32</accession>
<keyword evidence="2" id="KW-1185">Reference proteome</keyword>
<name>A0ABN8KP32_9BACI</name>
<evidence type="ECO:0000313" key="1">
    <source>
        <dbReference type="EMBL" id="CAH2715353.1"/>
    </source>
</evidence>
<gene>
    <name evidence="1" type="ORF">BACCIP111895_02537</name>
</gene>
<protein>
    <submittedName>
        <fullName evidence="1">Uncharacterized protein</fullName>
    </submittedName>
</protein>
<dbReference type="EMBL" id="CALBWS010000015">
    <property type="protein sequence ID" value="CAH2715353.1"/>
    <property type="molecule type" value="Genomic_DNA"/>
</dbReference>
<proteinExistence type="predicted"/>